<sequence>MPSSAAMRKTSLLSSNAGDLASGNNVRRTNSGRAVRTNTTRPTNYYARPYAHQGPDASIDDSAPAGFFPAITFFSDAVTALPKEVMRQFTLMKEVEAKIHGPSEKLGQAVDALLELPVPRRNNTAGGTHGGMLSFTAANSAIGSANVSLVNGVAPYGASGQNSTAGSITGEEVAPDSEGDLERRRQYHDLRMITHNLLANLDEKNVVLTEANRVLNLQMSRLDSVMPHVEEEIPEEARLGSMTHWAYSDNRQKSKPVAPAANERNRRDVALTNSLAAAANAVHETEIAAARREAIKENGKEKTGRGRHREHIDSEFEDRPKKTTAKTVRGKAAAASATGLGISTNGEPVKKRKVEKATGGTGMERQASTKGKAAKETPRSTPAAEPAKKTAKAKPAPPPPIKRKGVNSAQATPAVANSPLQATFNAAQTEASSGRPQSARMTKMSSTNLRHERVMEQEDSRPSSAAGKSNGEKANGKKRAREEEEQPTEAAEPAQDEPVTETTMKREEVESSAQRPAPSRSDSSKKTSGRQSNAGTPRAEDNAGSDTAMARTRSTRSTRGNGDQSGSETPFPRANHKRAGHGGSMSGLMRQIAPFNRSPDHGRDEDDPDEDLDSNSDGEPRFRARSARRSKTNSRNVSRQTSIRKRSGNGSPTRQKFEAEERVDRDTEMADASNENHVVSSKEHHTSPPPAPALTHSPSPSLSSQPPSPTQPSPEHYAANQQPDQPIGNDNDQDVASSLPPSSPASAPQSPTGQSRPHSPSARAGSEAAGSDDDDPDPDDPSEPKYCYCLRGSYGDMVGCDNPKCEREWFHLGCTDLEIMPGEEESWFCTLCRPRGRGSVGGRGGRGGIGVGRGKRGRGRARA</sequence>
<feature type="compositionally biased region" description="Polar residues" evidence="11">
    <location>
        <begin position="719"/>
        <end position="730"/>
    </location>
</feature>
<evidence type="ECO:0000256" key="2">
    <source>
        <dbReference type="ARBA" id="ARBA00010210"/>
    </source>
</evidence>
<dbReference type="Gene3D" id="3.30.40.10">
    <property type="entry name" value="Zinc/RING finger domain, C3HC4 (zinc finger)"/>
    <property type="match status" value="1"/>
</dbReference>
<evidence type="ECO:0000256" key="5">
    <source>
        <dbReference type="ARBA" id="ARBA00022833"/>
    </source>
</evidence>
<dbReference type="SUPFAM" id="SSF57903">
    <property type="entry name" value="FYVE/PHD zinc finger"/>
    <property type="match status" value="1"/>
</dbReference>
<organism evidence="13 14">
    <name type="scientific">Cladosporium halotolerans</name>
    <dbReference type="NCBI Taxonomy" id="1052096"/>
    <lineage>
        <taxon>Eukaryota</taxon>
        <taxon>Fungi</taxon>
        <taxon>Dikarya</taxon>
        <taxon>Ascomycota</taxon>
        <taxon>Pezizomycotina</taxon>
        <taxon>Dothideomycetes</taxon>
        <taxon>Dothideomycetidae</taxon>
        <taxon>Cladosporiales</taxon>
        <taxon>Cladosporiaceae</taxon>
        <taxon>Cladosporium</taxon>
    </lineage>
</organism>
<gene>
    <name evidence="13" type="ORF">WHR41_07936</name>
</gene>
<name>A0AB34KHU4_9PEZI</name>
<evidence type="ECO:0000256" key="1">
    <source>
        <dbReference type="ARBA" id="ARBA00004123"/>
    </source>
</evidence>
<feature type="site" description="Histone H3K4me3 binding" evidence="8">
    <location>
        <position position="809"/>
    </location>
</feature>
<dbReference type="InterPro" id="IPR001965">
    <property type="entry name" value="Znf_PHD"/>
</dbReference>
<dbReference type="InterPro" id="IPR013083">
    <property type="entry name" value="Znf_RING/FYVE/PHD"/>
</dbReference>
<dbReference type="GeneID" id="96009378"/>
<feature type="site" description="Histone H3K4me3 binding" evidence="8">
    <location>
        <position position="786"/>
    </location>
</feature>
<evidence type="ECO:0000313" key="14">
    <source>
        <dbReference type="Proteomes" id="UP000803884"/>
    </source>
</evidence>
<keyword evidence="14" id="KW-1185">Reference proteome</keyword>
<feature type="site" description="Histone H3K4me3 binding" evidence="8">
    <location>
        <position position="801"/>
    </location>
</feature>
<feature type="compositionally biased region" description="Polar residues" evidence="11">
    <location>
        <begin position="11"/>
        <end position="43"/>
    </location>
</feature>
<dbReference type="CDD" id="cd15505">
    <property type="entry name" value="PHD_ING"/>
    <property type="match status" value="1"/>
</dbReference>
<feature type="compositionally biased region" description="Low complexity" evidence="11">
    <location>
        <begin position="547"/>
        <end position="559"/>
    </location>
</feature>
<dbReference type="GO" id="GO:0005634">
    <property type="term" value="C:nucleus"/>
    <property type="evidence" value="ECO:0007669"/>
    <property type="project" value="UniProtKB-SubCell"/>
</dbReference>
<dbReference type="InterPro" id="IPR019787">
    <property type="entry name" value="Znf_PHD-finger"/>
</dbReference>
<evidence type="ECO:0000256" key="6">
    <source>
        <dbReference type="ARBA" id="ARBA00022853"/>
    </source>
</evidence>
<feature type="compositionally biased region" description="Low complexity" evidence="11">
    <location>
        <begin position="693"/>
        <end position="705"/>
    </location>
</feature>
<dbReference type="InterPro" id="IPR019786">
    <property type="entry name" value="Zinc_finger_PHD-type_CS"/>
</dbReference>
<feature type="binding site" evidence="9">
    <location>
        <position position="811"/>
    </location>
    <ligand>
        <name>Zn(2+)</name>
        <dbReference type="ChEBI" id="CHEBI:29105"/>
        <label>1</label>
    </ligand>
</feature>
<feature type="region of interest" description="Disordered" evidence="11">
    <location>
        <begin position="1"/>
        <end position="46"/>
    </location>
</feature>
<dbReference type="PANTHER" id="PTHR10333">
    <property type="entry name" value="INHIBITOR OF GROWTH PROTEIN"/>
    <property type="match status" value="1"/>
</dbReference>
<keyword evidence="6" id="KW-0156">Chromatin regulator</keyword>
<dbReference type="PROSITE" id="PS01359">
    <property type="entry name" value="ZF_PHD_1"/>
    <property type="match status" value="1"/>
</dbReference>
<evidence type="ECO:0000259" key="12">
    <source>
        <dbReference type="PROSITE" id="PS50016"/>
    </source>
</evidence>
<proteinExistence type="inferred from homology"/>
<dbReference type="InterPro" id="IPR028651">
    <property type="entry name" value="ING_fam"/>
</dbReference>
<feature type="compositionally biased region" description="Basic and acidic residues" evidence="11">
    <location>
        <begin position="296"/>
        <end position="321"/>
    </location>
</feature>
<accession>A0AB34KHU4</accession>
<keyword evidence="7" id="KW-0539">Nucleus</keyword>
<feature type="site" description="Histone H3K4me3 binding" evidence="8">
    <location>
        <position position="797"/>
    </location>
</feature>
<feature type="compositionally biased region" description="Acidic residues" evidence="11">
    <location>
        <begin position="605"/>
        <end position="616"/>
    </location>
</feature>
<feature type="compositionally biased region" description="Basic and acidic residues" evidence="11">
    <location>
        <begin position="655"/>
        <end position="668"/>
    </location>
</feature>
<feature type="binding site" evidence="9">
    <location>
        <position position="829"/>
    </location>
    <ligand>
        <name>Zn(2+)</name>
        <dbReference type="ChEBI" id="CHEBI:29105"/>
        <label>2</label>
    </ligand>
</feature>
<evidence type="ECO:0000256" key="9">
    <source>
        <dbReference type="PIRSR" id="PIRSR628651-51"/>
    </source>
</evidence>
<feature type="binding site" evidence="9">
    <location>
        <position position="789"/>
    </location>
    <ligand>
        <name>Zn(2+)</name>
        <dbReference type="ChEBI" id="CHEBI:29105"/>
        <label>1</label>
    </ligand>
</feature>
<dbReference type="SMART" id="SM00249">
    <property type="entry name" value="PHD"/>
    <property type="match status" value="1"/>
</dbReference>
<evidence type="ECO:0000256" key="8">
    <source>
        <dbReference type="PIRSR" id="PIRSR628651-50"/>
    </source>
</evidence>
<keyword evidence="4 10" id="KW-0863">Zinc-finger</keyword>
<feature type="compositionally biased region" description="Basic residues" evidence="11">
    <location>
        <begin position="623"/>
        <end position="632"/>
    </location>
</feature>
<feature type="compositionally biased region" description="Acidic residues" evidence="11">
    <location>
        <begin position="770"/>
        <end position="781"/>
    </location>
</feature>
<dbReference type="PANTHER" id="PTHR10333:SF42">
    <property type="entry name" value="INHIBITOR OF GROWTH PROTEIN 5"/>
    <property type="match status" value="1"/>
</dbReference>
<comment type="subcellular location">
    <subcellularLocation>
        <location evidence="1">Nucleus</location>
    </subcellularLocation>
</comment>
<dbReference type="InterPro" id="IPR024610">
    <property type="entry name" value="ING_N_histone-binding"/>
</dbReference>
<dbReference type="Proteomes" id="UP000803884">
    <property type="component" value="Unassembled WGS sequence"/>
</dbReference>
<feature type="domain" description="PHD-type" evidence="12">
    <location>
        <begin position="784"/>
        <end position="835"/>
    </location>
</feature>
<dbReference type="GO" id="GO:0006355">
    <property type="term" value="P:regulation of DNA-templated transcription"/>
    <property type="evidence" value="ECO:0007669"/>
    <property type="project" value="TreeGrafter"/>
</dbReference>
<feature type="binding site" evidence="9">
    <location>
        <position position="800"/>
    </location>
    <ligand>
        <name>Zn(2+)</name>
        <dbReference type="ChEBI" id="CHEBI:29105"/>
        <label>2</label>
    </ligand>
</feature>
<dbReference type="EMBL" id="JAAQHG020000038">
    <property type="protein sequence ID" value="KAL1583145.1"/>
    <property type="molecule type" value="Genomic_DNA"/>
</dbReference>
<dbReference type="SMART" id="SM01408">
    <property type="entry name" value="ING"/>
    <property type="match status" value="1"/>
</dbReference>
<feature type="region of interest" description="Disordered" evidence="11">
    <location>
        <begin position="296"/>
        <end position="786"/>
    </location>
</feature>
<feature type="compositionally biased region" description="Low complexity" evidence="11">
    <location>
        <begin position="759"/>
        <end position="769"/>
    </location>
</feature>
<comment type="caution">
    <text evidence="13">The sequence shown here is derived from an EMBL/GenBank/DDBJ whole genome shotgun (WGS) entry which is preliminary data.</text>
</comment>
<keyword evidence="5 9" id="KW-0862">Zinc</keyword>
<feature type="compositionally biased region" description="Basic and acidic residues" evidence="11">
    <location>
        <begin position="449"/>
        <end position="461"/>
    </location>
</feature>
<dbReference type="GO" id="GO:0008270">
    <property type="term" value="F:zinc ion binding"/>
    <property type="evidence" value="ECO:0007669"/>
    <property type="project" value="UniProtKB-KW"/>
</dbReference>
<feature type="region of interest" description="Disordered" evidence="11">
    <location>
        <begin position="838"/>
        <end position="863"/>
    </location>
</feature>
<keyword evidence="3 9" id="KW-0479">Metal-binding</keyword>
<reference evidence="13 14" key="1">
    <citation type="journal article" date="2020" name="Microbiol. Resour. Announc.">
        <title>Draft Genome Sequence of a Cladosporium Species Isolated from the Mesophotic Ascidian Didemnum maculosum.</title>
        <authorList>
            <person name="Gioti A."/>
            <person name="Siaperas R."/>
            <person name="Nikolaivits E."/>
            <person name="Le Goff G."/>
            <person name="Ouazzani J."/>
            <person name="Kotoulas G."/>
            <person name="Topakas E."/>
        </authorList>
    </citation>
    <scope>NUCLEOTIDE SEQUENCE [LARGE SCALE GENOMIC DNA]</scope>
    <source>
        <strain evidence="13 14">TM138-S3</strain>
    </source>
</reference>
<evidence type="ECO:0000256" key="7">
    <source>
        <dbReference type="ARBA" id="ARBA00023242"/>
    </source>
</evidence>
<feature type="compositionally biased region" description="Low complexity" evidence="11">
    <location>
        <begin position="736"/>
        <end position="751"/>
    </location>
</feature>
<dbReference type="GO" id="GO:0000785">
    <property type="term" value="C:chromatin"/>
    <property type="evidence" value="ECO:0007669"/>
    <property type="project" value="UniProtKB-ARBA"/>
</dbReference>
<dbReference type="AlphaFoldDB" id="A0AB34KHU4"/>
<feature type="binding site" evidence="9">
    <location>
        <position position="787"/>
    </location>
    <ligand>
        <name>Zn(2+)</name>
        <dbReference type="ChEBI" id="CHEBI:29105"/>
        <label>1</label>
    </ligand>
</feature>
<dbReference type="RefSeq" id="XP_069226252.1">
    <property type="nucleotide sequence ID" value="XM_069376540.1"/>
</dbReference>
<evidence type="ECO:0000256" key="4">
    <source>
        <dbReference type="ARBA" id="ARBA00022771"/>
    </source>
</evidence>
<feature type="compositionally biased region" description="Basic residues" evidence="11">
    <location>
        <begin position="853"/>
        <end position="863"/>
    </location>
</feature>
<dbReference type="InterPro" id="IPR011011">
    <property type="entry name" value="Znf_FYVE_PHD"/>
</dbReference>
<protein>
    <recommendedName>
        <fullName evidence="12">PHD-type domain-containing protein</fullName>
    </recommendedName>
</protein>
<feature type="binding site" evidence="9">
    <location>
        <position position="805"/>
    </location>
    <ligand>
        <name>Zn(2+)</name>
        <dbReference type="ChEBI" id="CHEBI:29105"/>
        <label>2</label>
    </ligand>
</feature>
<evidence type="ECO:0000313" key="13">
    <source>
        <dbReference type="EMBL" id="KAL1583145.1"/>
    </source>
</evidence>
<feature type="binding site" evidence="9">
    <location>
        <position position="832"/>
    </location>
    <ligand>
        <name>Zn(2+)</name>
        <dbReference type="ChEBI" id="CHEBI:29105"/>
        <label>2</label>
    </ligand>
</feature>
<dbReference type="PROSITE" id="PS50016">
    <property type="entry name" value="ZF_PHD_2"/>
    <property type="match status" value="1"/>
</dbReference>
<feature type="compositionally biased region" description="Gly residues" evidence="11">
    <location>
        <begin position="838"/>
        <end position="852"/>
    </location>
</feature>
<feature type="compositionally biased region" description="Polar residues" evidence="11">
    <location>
        <begin position="418"/>
        <end position="448"/>
    </location>
</feature>
<evidence type="ECO:0000256" key="11">
    <source>
        <dbReference type="SAM" id="MobiDB-lite"/>
    </source>
</evidence>
<evidence type="ECO:0000256" key="3">
    <source>
        <dbReference type="ARBA" id="ARBA00022723"/>
    </source>
</evidence>
<dbReference type="GO" id="GO:0006325">
    <property type="term" value="P:chromatin organization"/>
    <property type="evidence" value="ECO:0007669"/>
    <property type="project" value="UniProtKB-KW"/>
</dbReference>
<comment type="similarity">
    <text evidence="2">Belongs to the ING family.</text>
</comment>
<evidence type="ECO:0000256" key="10">
    <source>
        <dbReference type="PROSITE-ProRule" id="PRU00146"/>
    </source>
</evidence>
<feature type="binding site" evidence="9">
    <location>
        <position position="814"/>
    </location>
    <ligand>
        <name>Zn(2+)</name>
        <dbReference type="ChEBI" id="CHEBI:29105"/>
        <label>1</label>
    </ligand>
</feature>
<feature type="region of interest" description="Disordered" evidence="11">
    <location>
        <begin position="160"/>
        <end position="179"/>
    </location>
</feature>